<feature type="signal peptide" evidence="2">
    <location>
        <begin position="1"/>
        <end position="22"/>
    </location>
</feature>
<dbReference type="PROSITE" id="PS51257">
    <property type="entry name" value="PROKAR_LIPOPROTEIN"/>
    <property type="match status" value="1"/>
</dbReference>
<proteinExistence type="predicted"/>
<accession>A0A9D2L4M2</accession>
<keyword evidence="2" id="KW-0732">Signal</keyword>
<dbReference type="AlphaFoldDB" id="A0A9D2L4M2"/>
<evidence type="ECO:0000313" key="3">
    <source>
        <dbReference type="EMBL" id="HJA99163.1"/>
    </source>
</evidence>
<dbReference type="EMBL" id="DWYR01000016">
    <property type="protein sequence ID" value="HJA99163.1"/>
    <property type="molecule type" value="Genomic_DNA"/>
</dbReference>
<comment type="caution">
    <text evidence="3">The sequence shown here is derived from an EMBL/GenBank/DDBJ whole genome shotgun (WGS) entry which is preliminary data.</text>
</comment>
<evidence type="ECO:0008006" key="5">
    <source>
        <dbReference type="Google" id="ProtNLM"/>
    </source>
</evidence>
<gene>
    <name evidence="3" type="ORF">H9779_06160</name>
</gene>
<dbReference type="InterPro" id="IPR042278">
    <property type="entry name" value="Mfa-like_1_N"/>
</dbReference>
<dbReference type="CDD" id="cd13120">
    <property type="entry name" value="BF2867_like_N"/>
    <property type="match status" value="1"/>
</dbReference>
<evidence type="ECO:0000256" key="1">
    <source>
        <dbReference type="SAM" id="MobiDB-lite"/>
    </source>
</evidence>
<reference evidence="3" key="1">
    <citation type="journal article" date="2021" name="PeerJ">
        <title>Extensive microbial diversity within the chicken gut microbiome revealed by metagenomics and culture.</title>
        <authorList>
            <person name="Gilroy R."/>
            <person name="Ravi A."/>
            <person name="Getino M."/>
            <person name="Pursley I."/>
            <person name="Horton D.L."/>
            <person name="Alikhan N.F."/>
            <person name="Baker D."/>
            <person name="Gharbi K."/>
            <person name="Hall N."/>
            <person name="Watson M."/>
            <person name="Adriaenssens E.M."/>
            <person name="Foster-Nyarko E."/>
            <person name="Jarju S."/>
            <person name="Secka A."/>
            <person name="Antonio M."/>
            <person name="Oren A."/>
            <person name="Chaudhuri R.R."/>
            <person name="La Ragione R."/>
            <person name="Hildebrand F."/>
            <person name="Pallen M.J."/>
        </authorList>
    </citation>
    <scope>NUCLEOTIDE SEQUENCE</scope>
    <source>
        <strain evidence="3">CHK169-11906</strain>
    </source>
</reference>
<dbReference type="Gene3D" id="2.60.40.2620">
    <property type="entry name" value="Fimbrillin-like"/>
    <property type="match status" value="1"/>
</dbReference>
<feature type="chain" id="PRO_5038558842" description="BACON domain-containing protein" evidence="2">
    <location>
        <begin position="23"/>
        <end position="717"/>
    </location>
</feature>
<dbReference type="Proteomes" id="UP000824259">
    <property type="component" value="Unassembled WGS sequence"/>
</dbReference>
<feature type="region of interest" description="Disordered" evidence="1">
    <location>
        <begin position="79"/>
        <end position="101"/>
    </location>
</feature>
<protein>
    <recommendedName>
        <fullName evidence="5">BACON domain-containing protein</fullName>
    </recommendedName>
</protein>
<dbReference type="InterPro" id="IPR013783">
    <property type="entry name" value="Ig-like_fold"/>
</dbReference>
<reference evidence="3" key="2">
    <citation type="submission" date="2021-04" db="EMBL/GenBank/DDBJ databases">
        <authorList>
            <person name="Gilroy R."/>
        </authorList>
    </citation>
    <scope>NUCLEOTIDE SEQUENCE</scope>
    <source>
        <strain evidence="3">CHK169-11906</strain>
    </source>
</reference>
<evidence type="ECO:0000313" key="4">
    <source>
        <dbReference type="Proteomes" id="UP000824259"/>
    </source>
</evidence>
<name>A0A9D2L4M2_9BACT</name>
<organism evidence="3 4">
    <name type="scientific">Candidatus Alistipes avicola</name>
    <dbReference type="NCBI Taxonomy" id="2838432"/>
    <lineage>
        <taxon>Bacteria</taxon>
        <taxon>Pseudomonadati</taxon>
        <taxon>Bacteroidota</taxon>
        <taxon>Bacteroidia</taxon>
        <taxon>Bacteroidales</taxon>
        <taxon>Rikenellaceae</taxon>
        <taxon>Alistipes</taxon>
    </lineage>
</organism>
<dbReference type="Gene3D" id="2.60.40.10">
    <property type="entry name" value="Immunoglobulins"/>
    <property type="match status" value="1"/>
</dbReference>
<sequence>MKTLIKSWMLIAAAAMAFTACTKDSVEEDNTLKPVQLTIQAGNPEVSGIDEQGTRTEMQGATPMWSANDQIGVTTTASAEASANHQSFTNDNESSTQTTTFSGSITIPAEGATLYAYYPYSNNGLGTGNKVFGALVDLPINQNPTATSFDGTADLLVSKPVQVTSTTTSIENMQFKRVSGVLKVVLLDNTTGDAITGQHVNTLSVATDESQTLHLAGRVVLDFVNGAMTAPYYNHSRSVVAHYTSATQYAIDGTNATYLNVYPQTLPTGTQLIVAASTEGYTINKVITLGQDIEILPGKITTLRIGIADEHITAAETGMALPFTDDFSWISTTSTTALRLTDYPKGTSGEELYTATEYTYPEAPALKFGSSKNRGYFTTADLDLSQPFTVIVHAKTYGSDVSSLQITAGEAVQEQALTSEYAYYSFQFDPQGNKAKVDVKVTGKRGYIDYFQVVAGHTAGLPPVLTLTSPTSVSADPAGEQITVTYSIENPVEGETIAATATSSDAPATWIHDFDTTTDGQVTFTVDANNGDFRSATVTFTYATAPAQTITVSQLSSTPIEGGYVEVMTTEEVTAGEYILIGEFSGTPYYLPNTDAAGAQPVSTTLPASVILSGNTITNPTADMTWTLTASGSGFTVSSTADPAIFMGTTDSNSGLRISSGYNTHVWTFTKTTSSQGWEILNTITSRYLAGYKNNNWRTYTGSDTNQNGTFRLFKKQ</sequence>
<evidence type="ECO:0000256" key="2">
    <source>
        <dbReference type="SAM" id="SignalP"/>
    </source>
</evidence>